<gene>
    <name evidence="2" type="ORF">K432DRAFT_448358</name>
</gene>
<name>A0A8E2ELI9_9PEZI</name>
<dbReference type="OrthoDB" id="3801591at2759"/>
<feature type="compositionally biased region" description="Basic and acidic residues" evidence="1">
    <location>
        <begin position="156"/>
        <end position="165"/>
    </location>
</feature>
<proteinExistence type="predicted"/>
<organism evidence="2 3">
    <name type="scientific">Lepidopterella palustris CBS 459.81</name>
    <dbReference type="NCBI Taxonomy" id="1314670"/>
    <lineage>
        <taxon>Eukaryota</taxon>
        <taxon>Fungi</taxon>
        <taxon>Dikarya</taxon>
        <taxon>Ascomycota</taxon>
        <taxon>Pezizomycotina</taxon>
        <taxon>Dothideomycetes</taxon>
        <taxon>Pleosporomycetidae</taxon>
        <taxon>Mytilinidiales</taxon>
        <taxon>Argynnaceae</taxon>
        <taxon>Lepidopterella</taxon>
    </lineage>
</organism>
<accession>A0A8E2ELI9</accession>
<reference evidence="2 3" key="1">
    <citation type="journal article" date="2016" name="Nat. Commun.">
        <title>Ectomycorrhizal ecology is imprinted in the genome of the dominant symbiotic fungus Cenococcum geophilum.</title>
        <authorList>
            <consortium name="DOE Joint Genome Institute"/>
            <person name="Peter M."/>
            <person name="Kohler A."/>
            <person name="Ohm R.A."/>
            <person name="Kuo A."/>
            <person name="Krutzmann J."/>
            <person name="Morin E."/>
            <person name="Arend M."/>
            <person name="Barry K.W."/>
            <person name="Binder M."/>
            <person name="Choi C."/>
            <person name="Clum A."/>
            <person name="Copeland A."/>
            <person name="Grisel N."/>
            <person name="Haridas S."/>
            <person name="Kipfer T."/>
            <person name="LaButti K."/>
            <person name="Lindquist E."/>
            <person name="Lipzen A."/>
            <person name="Maire R."/>
            <person name="Meier B."/>
            <person name="Mihaltcheva S."/>
            <person name="Molinier V."/>
            <person name="Murat C."/>
            <person name="Poggeler S."/>
            <person name="Quandt C.A."/>
            <person name="Sperisen C."/>
            <person name="Tritt A."/>
            <person name="Tisserant E."/>
            <person name="Crous P.W."/>
            <person name="Henrissat B."/>
            <person name="Nehls U."/>
            <person name="Egli S."/>
            <person name="Spatafora J.W."/>
            <person name="Grigoriev I.V."/>
            <person name="Martin F.M."/>
        </authorList>
    </citation>
    <scope>NUCLEOTIDE SEQUENCE [LARGE SCALE GENOMIC DNA]</scope>
    <source>
        <strain evidence="2 3">CBS 459.81</strain>
    </source>
</reference>
<dbReference type="AlphaFoldDB" id="A0A8E2ELI9"/>
<feature type="compositionally biased region" description="Pro residues" evidence="1">
    <location>
        <begin position="416"/>
        <end position="426"/>
    </location>
</feature>
<feature type="compositionally biased region" description="Acidic residues" evidence="1">
    <location>
        <begin position="271"/>
        <end position="283"/>
    </location>
</feature>
<feature type="region of interest" description="Disordered" evidence="1">
    <location>
        <begin position="404"/>
        <end position="459"/>
    </location>
</feature>
<feature type="region of interest" description="Disordered" evidence="1">
    <location>
        <begin position="486"/>
        <end position="530"/>
    </location>
</feature>
<feature type="compositionally biased region" description="Basic and acidic residues" evidence="1">
    <location>
        <begin position="501"/>
        <end position="515"/>
    </location>
</feature>
<evidence type="ECO:0000256" key="1">
    <source>
        <dbReference type="SAM" id="MobiDB-lite"/>
    </source>
</evidence>
<protein>
    <submittedName>
        <fullName evidence="2">Uncharacterized protein</fullName>
    </submittedName>
</protein>
<evidence type="ECO:0000313" key="3">
    <source>
        <dbReference type="Proteomes" id="UP000250266"/>
    </source>
</evidence>
<sequence>MILSTLIFLRKRPNAAIQSKPSHGRSEHQFYASKEALKPTEDPRKQVLPCGCTCSHVPLSQLPSITRESHRPTTSFSAFSSTPESLKRVDGFFQFNYYLPHISDHVMDFYTDRAFVAYDVDDDEWEPERAKQLALPEICDWDSQYYPGCEGNSSRSSDDSDERLRPGTPSMDATATYQVQRIKRGIWFSRFLKSLRRLVRRSDFVLFFNVIDTTTSTHMASQHDCEYLLPLSDAPSASRRQVSAYEDWDEKDDVAFMAAHYPEDRYKGGTVEDEDLTDDDSIDDSGLTDGEDGRPESSPPSSVSASQVIAPDRARDLDSCSLISRCSAQYFDPGSSGIPEEESTAPKRKYQQDKEKDIISHSLFSNDANRYLQLRSGCLPGEEYAVLKRKYEQKKEKERMIKIGQELMKKVSPRPARTPAPRPGRSPAPRLERSLAPRRKRGPAPRLERSPALAVRTQDTSIQAKYAEVRAEGRLERQRNRHLIKSIHRHATNRLSTVRQTEQKVPERASQEHVASRSGPRATGRGWLNRTSDWIDDTPIPSLSTRVDISQRALSAFNQRWYEDDMDHEPDTYLADMIELPFAPWRWHAQHLALAGGTHEVGKMLEFVENYQRIYGPGSSVRVPKYIEVGGIPVRAFEGLVRSVKVEGKAESDTLDRPRLGNIEPETEDFLEDETEDEAEFESEYGDKKALLKRVSGFLPGPVSLSRWSVDSSLVKRERYIMRQVRVFRQRLKKLTVVVRGGKR</sequence>
<evidence type="ECO:0000313" key="2">
    <source>
        <dbReference type="EMBL" id="OCK85723.1"/>
    </source>
</evidence>
<feature type="region of interest" description="Disordered" evidence="1">
    <location>
        <begin position="149"/>
        <end position="171"/>
    </location>
</feature>
<dbReference type="Proteomes" id="UP000250266">
    <property type="component" value="Unassembled WGS sequence"/>
</dbReference>
<feature type="region of interest" description="Disordered" evidence="1">
    <location>
        <begin position="331"/>
        <end position="354"/>
    </location>
</feature>
<dbReference type="EMBL" id="KV744814">
    <property type="protein sequence ID" value="OCK85723.1"/>
    <property type="molecule type" value="Genomic_DNA"/>
</dbReference>
<keyword evidence="3" id="KW-1185">Reference proteome</keyword>
<feature type="region of interest" description="Disordered" evidence="1">
    <location>
        <begin position="266"/>
        <end position="310"/>
    </location>
</feature>